<organism evidence="1 2">
    <name type="scientific">Bacillus carboniphilus</name>
    <dbReference type="NCBI Taxonomy" id="86663"/>
    <lineage>
        <taxon>Bacteria</taxon>
        <taxon>Bacillati</taxon>
        <taxon>Bacillota</taxon>
        <taxon>Bacilli</taxon>
        <taxon>Bacillales</taxon>
        <taxon>Bacillaceae</taxon>
        <taxon>Bacillus</taxon>
    </lineage>
</organism>
<evidence type="ECO:0000313" key="1">
    <source>
        <dbReference type="EMBL" id="GAA0335179.1"/>
    </source>
</evidence>
<accession>A0ABN0WF74</accession>
<protein>
    <submittedName>
        <fullName evidence="1">Uncharacterized protein</fullName>
    </submittedName>
</protein>
<comment type="caution">
    <text evidence="1">The sequence shown here is derived from an EMBL/GenBank/DDBJ whole genome shotgun (WGS) entry which is preliminary data.</text>
</comment>
<keyword evidence="2" id="KW-1185">Reference proteome</keyword>
<reference evidence="1 2" key="1">
    <citation type="journal article" date="2019" name="Int. J. Syst. Evol. Microbiol.">
        <title>The Global Catalogue of Microorganisms (GCM) 10K type strain sequencing project: providing services to taxonomists for standard genome sequencing and annotation.</title>
        <authorList>
            <consortium name="The Broad Institute Genomics Platform"/>
            <consortium name="The Broad Institute Genome Sequencing Center for Infectious Disease"/>
            <person name="Wu L."/>
            <person name="Ma J."/>
        </authorList>
    </citation>
    <scope>NUCLEOTIDE SEQUENCE [LARGE SCALE GENOMIC DNA]</scope>
    <source>
        <strain evidence="1 2">JCM 9731</strain>
    </source>
</reference>
<gene>
    <name evidence="1" type="ORF">GCM10008967_27530</name>
</gene>
<proteinExistence type="predicted"/>
<dbReference type="Proteomes" id="UP001500782">
    <property type="component" value="Unassembled WGS sequence"/>
</dbReference>
<sequence>MAEIGLGADKVAVGMDIMDTMDTMDIGVMDIMDTMDIGVMDIMGIMVIGDTDTDIGVMGTDNGAMAEIGLGVKRKRKIKLKNGVFEWFSHSNTPFFLNFL</sequence>
<name>A0ABN0WF74_9BACI</name>
<evidence type="ECO:0000313" key="2">
    <source>
        <dbReference type="Proteomes" id="UP001500782"/>
    </source>
</evidence>
<dbReference type="EMBL" id="BAAADJ010000024">
    <property type="protein sequence ID" value="GAA0335179.1"/>
    <property type="molecule type" value="Genomic_DNA"/>
</dbReference>